<evidence type="ECO:0000256" key="8">
    <source>
        <dbReference type="ARBA" id="ARBA00048323"/>
    </source>
</evidence>
<evidence type="ECO:0000256" key="9">
    <source>
        <dbReference type="ARBA" id="ARBA00049511"/>
    </source>
</evidence>
<evidence type="ECO:0000256" key="10">
    <source>
        <dbReference type="RuleBase" id="RU364079"/>
    </source>
</evidence>
<protein>
    <recommendedName>
        <fullName evidence="10">Alkaline ceramidase</fullName>
        <ecNumber evidence="10">3.5.1.-</ecNumber>
    </recommendedName>
</protein>
<sequence length="169" mass="19881">MIYGNCVYLFILLCKRKSSKSWESMCSILLLIFGVIVTVVYLVLKNPVIFLVLYGSLVVATVYMTALVCKMAPSLRRIALVLHLIYLFGFVVWNIDIHFCSSLRSFRSQGEVWNKHIFHMTQLHAWWHILAGYASFLQLYFAIRSRCMYLGKSFRVKKFMEIWPYLEFP</sequence>
<feature type="transmembrane region" description="Helical" evidence="10">
    <location>
        <begin position="25"/>
        <end position="43"/>
    </location>
</feature>
<keyword evidence="5 10" id="KW-1133">Transmembrane helix</keyword>
<keyword evidence="3 10" id="KW-0812">Transmembrane</keyword>
<organism evidence="11 12">
    <name type="scientific">Clavelina lepadiformis</name>
    <name type="common">Light-bulb sea squirt</name>
    <name type="synonym">Ascidia lepadiformis</name>
    <dbReference type="NCBI Taxonomy" id="159417"/>
    <lineage>
        <taxon>Eukaryota</taxon>
        <taxon>Metazoa</taxon>
        <taxon>Chordata</taxon>
        <taxon>Tunicata</taxon>
        <taxon>Ascidiacea</taxon>
        <taxon>Aplousobranchia</taxon>
        <taxon>Clavelinidae</taxon>
        <taxon>Clavelina</taxon>
    </lineage>
</organism>
<evidence type="ECO:0000313" key="12">
    <source>
        <dbReference type="Proteomes" id="UP001642483"/>
    </source>
</evidence>
<dbReference type="Proteomes" id="UP001642483">
    <property type="component" value="Unassembled WGS sequence"/>
</dbReference>
<comment type="caution">
    <text evidence="10">Lacks conserved residue(s) required for the propagation of feature annotation.</text>
</comment>
<comment type="subcellular location">
    <subcellularLocation>
        <location evidence="1">Membrane</location>
        <topology evidence="1">Multi-pass membrane protein</topology>
    </subcellularLocation>
</comment>
<dbReference type="InterPro" id="IPR008901">
    <property type="entry name" value="ACER"/>
</dbReference>
<evidence type="ECO:0000313" key="11">
    <source>
        <dbReference type="EMBL" id="CAK8698389.1"/>
    </source>
</evidence>
<dbReference type="EC" id="3.5.1.-" evidence="10"/>
<keyword evidence="6 10" id="KW-0472">Membrane</keyword>
<evidence type="ECO:0000256" key="2">
    <source>
        <dbReference type="ARBA" id="ARBA00009780"/>
    </source>
</evidence>
<feature type="transmembrane region" description="Helical" evidence="10">
    <location>
        <begin position="49"/>
        <end position="69"/>
    </location>
</feature>
<evidence type="ECO:0000256" key="1">
    <source>
        <dbReference type="ARBA" id="ARBA00004141"/>
    </source>
</evidence>
<comment type="catalytic activity">
    <reaction evidence="7">
        <text>N-(9Z-octadecenoyl)-sphing-4-enine + H2O = sphing-4-enine + (9Z)-octadecenoate</text>
        <dbReference type="Rhea" id="RHEA:41299"/>
        <dbReference type="ChEBI" id="CHEBI:15377"/>
        <dbReference type="ChEBI" id="CHEBI:30823"/>
        <dbReference type="ChEBI" id="CHEBI:57756"/>
        <dbReference type="ChEBI" id="CHEBI:77996"/>
    </reaction>
    <physiologicalReaction direction="left-to-right" evidence="7">
        <dbReference type="Rhea" id="RHEA:41300"/>
    </physiologicalReaction>
</comment>
<comment type="caution">
    <text evidence="11">The sequence shown here is derived from an EMBL/GenBank/DDBJ whole genome shotgun (WGS) entry which is preliminary data.</text>
</comment>
<dbReference type="PANTHER" id="PTHR46187:SF3">
    <property type="entry name" value="ALKALINE CERAMIDASE 3"/>
    <property type="match status" value="1"/>
</dbReference>
<comment type="catalytic activity">
    <reaction evidence="9">
        <text>an N-acylsphinganine + H2O = sphinganine + a fatty acid</text>
        <dbReference type="Rhea" id="RHEA:33551"/>
        <dbReference type="ChEBI" id="CHEBI:15377"/>
        <dbReference type="ChEBI" id="CHEBI:28868"/>
        <dbReference type="ChEBI" id="CHEBI:31488"/>
        <dbReference type="ChEBI" id="CHEBI:57817"/>
    </reaction>
    <physiologicalReaction direction="left-to-right" evidence="9">
        <dbReference type="Rhea" id="RHEA:33552"/>
    </physiologicalReaction>
</comment>
<evidence type="ECO:0000256" key="6">
    <source>
        <dbReference type="ARBA" id="ARBA00023136"/>
    </source>
</evidence>
<accession>A0ABP0H5W2</accession>
<evidence type="ECO:0000256" key="7">
    <source>
        <dbReference type="ARBA" id="ARBA00047401"/>
    </source>
</evidence>
<dbReference type="Pfam" id="PF05875">
    <property type="entry name" value="Ceramidase"/>
    <property type="match status" value="1"/>
</dbReference>
<evidence type="ECO:0000256" key="5">
    <source>
        <dbReference type="ARBA" id="ARBA00022989"/>
    </source>
</evidence>
<gene>
    <name evidence="11" type="ORF">CVLEPA_LOCUS31826</name>
</gene>
<feature type="transmembrane region" description="Helical" evidence="10">
    <location>
        <begin position="78"/>
        <end position="95"/>
    </location>
</feature>
<feature type="transmembrane region" description="Helical" evidence="10">
    <location>
        <begin position="125"/>
        <end position="143"/>
    </location>
</feature>
<keyword evidence="12" id="KW-1185">Reference proteome</keyword>
<evidence type="ECO:0000256" key="4">
    <source>
        <dbReference type="ARBA" id="ARBA00022801"/>
    </source>
</evidence>
<dbReference type="PANTHER" id="PTHR46187">
    <property type="entry name" value="ALKALINE CERAMIDASE 3"/>
    <property type="match status" value="1"/>
</dbReference>
<reference evidence="11 12" key="1">
    <citation type="submission" date="2024-02" db="EMBL/GenBank/DDBJ databases">
        <authorList>
            <person name="Daric V."/>
            <person name="Darras S."/>
        </authorList>
    </citation>
    <scope>NUCLEOTIDE SEQUENCE [LARGE SCALE GENOMIC DNA]</scope>
</reference>
<dbReference type="EMBL" id="CAWYQH010000174">
    <property type="protein sequence ID" value="CAK8698389.1"/>
    <property type="molecule type" value="Genomic_DNA"/>
</dbReference>
<keyword evidence="4 10" id="KW-0378">Hydrolase</keyword>
<comment type="function">
    <text evidence="10">Hydrolyzes the sphingolipid ceramide into sphingosine and free fatty acid.</text>
</comment>
<name>A0ABP0H5W2_CLALP</name>
<comment type="similarity">
    <text evidence="2 10">Belongs to the alkaline ceramidase family.</text>
</comment>
<keyword evidence="10" id="KW-0443">Lipid metabolism</keyword>
<evidence type="ECO:0000256" key="3">
    <source>
        <dbReference type="ARBA" id="ARBA00022692"/>
    </source>
</evidence>
<comment type="catalytic activity">
    <reaction evidence="8">
        <text>an N-acylsphing-4-enine + H2O = sphing-4-enine + a fatty acid</text>
        <dbReference type="Rhea" id="RHEA:20856"/>
        <dbReference type="ChEBI" id="CHEBI:15377"/>
        <dbReference type="ChEBI" id="CHEBI:28868"/>
        <dbReference type="ChEBI" id="CHEBI:52639"/>
        <dbReference type="ChEBI" id="CHEBI:57756"/>
        <dbReference type="EC" id="3.5.1.23"/>
    </reaction>
    <physiologicalReaction direction="left-to-right" evidence="8">
        <dbReference type="Rhea" id="RHEA:20857"/>
    </physiologicalReaction>
</comment>
<proteinExistence type="inferred from homology"/>